<organism evidence="1 2">
    <name type="scientific">Paenibacillus sedimenti</name>
    <dbReference type="NCBI Taxonomy" id="2770274"/>
    <lineage>
        <taxon>Bacteria</taxon>
        <taxon>Bacillati</taxon>
        <taxon>Bacillota</taxon>
        <taxon>Bacilli</taxon>
        <taxon>Bacillales</taxon>
        <taxon>Paenibacillaceae</taxon>
        <taxon>Paenibacillus</taxon>
    </lineage>
</organism>
<evidence type="ECO:0000313" key="2">
    <source>
        <dbReference type="Proteomes" id="UP000650466"/>
    </source>
</evidence>
<dbReference type="EMBL" id="JACVVD010000012">
    <property type="protein sequence ID" value="MBD0383641.1"/>
    <property type="molecule type" value="Genomic_DNA"/>
</dbReference>
<reference evidence="1" key="1">
    <citation type="submission" date="2020-09" db="EMBL/GenBank/DDBJ databases">
        <title>Draft Genome Sequence of Paenibacillus sp. WST5.</title>
        <authorList>
            <person name="Bao Z."/>
        </authorList>
    </citation>
    <scope>NUCLEOTIDE SEQUENCE</scope>
    <source>
        <strain evidence="1">WST5</strain>
    </source>
</reference>
<proteinExistence type="predicted"/>
<dbReference type="RefSeq" id="WP_188177430.1">
    <property type="nucleotide sequence ID" value="NZ_JACVVD010000012.1"/>
</dbReference>
<name>A0A926KUY4_9BACL</name>
<dbReference type="AlphaFoldDB" id="A0A926KUY4"/>
<keyword evidence="2" id="KW-1185">Reference proteome</keyword>
<sequence length="96" mass="10803">MALIPHINVCNDDNEIYCCLRNKIVKLDAQQQEQFCSGCKMYAGDAEGYAQGVTCIWEDLRDIGNPHVALDPLEEFVRNQIKQVPPEGPALFLYSS</sequence>
<evidence type="ECO:0000313" key="1">
    <source>
        <dbReference type="EMBL" id="MBD0383641.1"/>
    </source>
</evidence>
<comment type="caution">
    <text evidence="1">The sequence shown here is derived from an EMBL/GenBank/DDBJ whole genome shotgun (WGS) entry which is preliminary data.</text>
</comment>
<protein>
    <submittedName>
        <fullName evidence="1">Uncharacterized protein</fullName>
    </submittedName>
</protein>
<dbReference type="Proteomes" id="UP000650466">
    <property type="component" value="Unassembled WGS sequence"/>
</dbReference>
<accession>A0A926KUY4</accession>
<gene>
    <name evidence="1" type="ORF">ICC18_26545</name>
</gene>